<accession>A0AAV2SJL1</accession>
<feature type="region of interest" description="Disordered" evidence="4">
    <location>
        <begin position="262"/>
        <end position="294"/>
    </location>
</feature>
<dbReference type="PROSITE" id="PS50294">
    <property type="entry name" value="WD_REPEATS_REGION"/>
    <property type="match status" value="1"/>
</dbReference>
<dbReference type="Pfam" id="PF23775">
    <property type="entry name" value="Beta-prop_RIG_2nd"/>
    <property type="match status" value="1"/>
</dbReference>
<dbReference type="InterPro" id="IPR052640">
    <property type="entry name" value="Gemin-5"/>
</dbReference>
<dbReference type="InterPro" id="IPR001680">
    <property type="entry name" value="WD40_rpt"/>
</dbReference>
<evidence type="ECO:0000256" key="2">
    <source>
        <dbReference type="ARBA" id="ARBA00022737"/>
    </source>
</evidence>
<dbReference type="InterPro" id="IPR015943">
    <property type="entry name" value="WD40/YVTN_repeat-like_dom_sf"/>
</dbReference>
<keyword evidence="2" id="KW-0677">Repeat</keyword>
<dbReference type="GO" id="GO:0000387">
    <property type="term" value="P:spliceosomal snRNP assembly"/>
    <property type="evidence" value="ECO:0007669"/>
    <property type="project" value="TreeGrafter"/>
</dbReference>
<feature type="region of interest" description="Disordered" evidence="4">
    <location>
        <begin position="847"/>
        <end position="889"/>
    </location>
</feature>
<feature type="compositionally biased region" description="Basic and acidic residues" evidence="4">
    <location>
        <begin position="799"/>
        <end position="813"/>
    </location>
</feature>
<evidence type="ECO:0000313" key="7">
    <source>
        <dbReference type="EMBL" id="CAL4200563.1"/>
    </source>
</evidence>
<dbReference type="InterPro" id="IPR056421">
    <property type="entry name" value="TPR_GEMI5"/>
</dbReference>
<sequence>MEDSIQEENLFWYRREFSSFAPLPNCHCHYGFDDYVKTDKGEILLPPSPNWFLPNAVDSRSEDGLMVAASFKTIVVFRVQQEEGLPKVLKVIPHLNEKIQNVSLHGSVSNSDYGHTVAAVGDQRIVRLFNLHNGDVIVQHTAHGNVNVNSLTWGYINEEDVVVSVGCGGRIVVWEPKHNATRIFTLSHHTNLNLVSVNPYDKSQVLIAADKVLIIVSLKDGNVLNQLRGHDYEIFTMSWYTGSGSPMEDPLPINSRAESMMSENTRAEAMRDDLPSKKGSNSNSKQSNMANSEGPYIASSDYGRNLYVWDIGAKRYIVKANVPHAGFKKGHGKDRNAGKQHISLAWHRKKLLSSTVRGEIIVWSLWPGNCKFNTVHHLHNRAIYNMEVVGDIVVSSGQDRFYHGFNMARDQHTFQQPTLGSYATCMAFCPQDINRLAVGSQENAIRVINFGGRLSLQTQSIWQSIKGKVHAMSWHPSHEGRLLFGTQDGQVGWVDVNSNGRVNSFASYHQKAVYKVEWGPPVCPDRLGFTDSWCAYSFGDHQIMARTTEDSMADPVKLSSLVGEDEDGNSIMLKGITEFSFSPDYQFIAIGAQDGQAQIFRCSDMKLMVKIEVARKAIQHLLWQPPSGSDFPYVLALGSCESKICLFNLDKYLSMKEISNESVILSASLELDGHESRVVWLAWSPHKDGVLASASYDHTIQLWDTNTGEAICNYGGHAYRVFRVEFSPSDPDLMYSFAEENSVHMWRPSEQKCKTAAESTACLKELQKKKKEREVVLDVAPAAESDMGKKTSESTSTTESKKNVTDKGKESSSKKTSFKSFFPKFQNIGAKKKSFQQMVLLTLLAESGKEDSSTSADTQEDLEDELEDDLEDTPTETSTNTESKTQDRMTTITSVCEKYSCLLEKESEMPSAEEVAYTINLFGAPQEMDKLLSAEIEDHESRENFTQANLMHCWRGSLDEQIKIAAKQKKLTPFLVAAAPQVSIKLWEVACEAYAQQLIDEGDFVTGASYLINVNKVEEAISVMLKNRMHREALAVVKCRLPYNKDVLKRVVSSWVSTAIYESNCDLAATLQLSMGEVIEAGRTMARRNDPGSLFVASLLQTAAGKPDVAESMGVLALKEAALRNETNKIQPIIENLPQLSWFRTISSCHGIILQLIEQQDLDTNKEENTEICEENLNKMSINNRYTFDELSGVPLLKSITEEWKKFDVTADQFSKFYETVMSSFSTQQVPASVKQLWLLVAVALTKFLLSPTPEEREQHLKTALSHAVSWGKPDQICHLTHALLPNGPSNLDSEGVHLLTSLPSLCVLQHLYYTADIWLLHNKYCKQMNNIEDKSEIAESPNSAIAGEISESKDMEKTATSISDSNEANDTETNANKEISEADISNGLNTLSLTEKNQDVNSHDIFVNSLKEYLDNLSSESELVESLNSLSSQSLPNPVKMLKEIIDGQINSGNFNEETIVSLTDKLS</sequence>
<keyword evidence="1 3" id="KW-0853">WD repeat</keyword>
<name>A0AAV2SJL1_MEGNR</name>
<feature type="compositionally biased region" description="Acidic residues" evidence="4">
    <location>
        <begin position="858"/>
        <end position="874"/>
    </location>
</feature>
<dbReference type="EMBL" id="CAXKWB010076624">
    <property type="protein sequence ID" value="CAL4200563.1"/>
    <property type="molecule type" value="Genomic_DNA"/>
</dbReference>
<evidence type="ECO:0000259" key="6">
    <source>
        <dbReference type="Pfam" id="PF23775"/>
    </source>
</evidence>
<evidence type="ECO:0000256" key="3">
    <source>
        <dbReference type="PROSITE-ProRule" id="PRU00221"/>
    </source>
</evidence>
<dbReference type="PANTHER" id="PTHR46362:SF1">
    <property type="entry name" value="GEM-ASSOCIATED PROTEIN 5"/>
    <property type="match status" value="1"/>
</dbReference>
<gene>
    <name evidence="7" type="ORF">MNOR_LOCUS37552</name>
</gene>
<reference evidence="7 8" key="1">
    <citation type="submission" date="2024-05" db="EMBL/GenBank/DDBJ databases">
        <authorList>
            <person name="Wallberg A."/>
        </authorList>
    </citation>
    <scope>NUCLEOTIDE SEQUENCE [LARGE SCALE GENOMIC DNA]</scope>
</reference>
<evidence type="ECO:0000256" key="1">
    <source>
        <dbReference type="ARBA" id="ARBA00022574"/>
    </source>
</evidence>
<dbReference type="GO" id="GO:0032797">
    <property type="term" value="C:SMN complex"/>
    <property type="evidence" value="ECO:0007669"/>
    <property type="project" value="TreeGrafter"/>
</dbReference>
<keyword evidence="8" id="KW-1185">Reference proteome</keyword>
<dbReference type="InterPro" id="IPR011047">
    <property type="entry name" value="Quinoprotein_ADH-like_sf"/>
</dbReference>
<dbReference type="PROSITE" id="PS50082">
    <property type="entry name" value="WD_REPEATS_2"/>
    <property type="match status" value="1"/>
</dbReference>
<evidence type="ECO:0008006" key="9">
    <source>
        <dbReference type="Google" id="ProtNLM"/>
    </source>
</evidence>
<dbReference type="InterPro" id="IPR019775">
    <property type="entry name" value="WD40_repeat_CS"/>
</dbReference>
<feature type="compositionally biased region" description="Polar residues" evidence="4">
    <location>
        <begin position="1359"/>
        <end position="1378"/>
    </location>
</feature>
<dbReference type="PROSITE" id="PS00678">
    <property type="entry name" value="WD_REPEATS_1"/>
    <property type="match status" value="1"/>
</dbReference>
<feature type="domain" description="Gem-associated protein 5 second beta-propeller" evidence="6">
    <location>
        <begin position="430"/>
        <end position="733"/>
    </location>
</feature>
<comment type="caution">
    <text evidence="7">The sequence shown here is derived from an EMBL/GenBank/DDBJ whole genome shotgun (WGS) entry which is preliminary data.</text>
</comment>
<feature type="compositionally biased region" description="Low complexity" evidence="4">
    <location>
        <begin position="277"/>
        <end position="288"/>
    </location>
</feature>
<dbReference type="InterPro" id="IPR056424">
    <property type="entry name" value="Beta-prop_GEMI5_2nd"/>
</dbReference>
<organism evidence="7 8">
    <name type="scientific">Meganyctiphanes norvegica</name>
    <name type="common">Northern krill</name>
    <name type="synonym">Thysanopoda norvegica</name>
    <dbReference type="NCBI Taxonomy" id="48144"/>
    <lineage>
        <taxon>Eukaryota</taxon>
        <taxon>Metazoa</taxon>
        <taxon>Ecdysozoa</taxon>
        <taxon>Arthropoda</taxon>
        <taxon>Crustacea</taxon>
        <taxon>Multicrustacea</taxon>
        <taxon>Malacostraca</taxon>
        <taxon>Eumalacostraca</taxon>
        <taxon>Eucarida</taxon>
        <taxon>Euphausiacea</taxon>
        <taxon>Euphausiidae</taxon>
        <taxon>Meganyctiphanes</taxon>
    </lineage>
</organism>
<dbReference type="GO" id="GO:0005634">
    <property type="term" value="C:nucleus"/>
    <property type="evidence" value="ECO:0007669"/>
    <property type="project" value="TreeGrafter"/>
</dbReference>
<dbReference type="PANTHER" id="PTHR46362">
    <property type="entry name" value="GEM-ASSOCIATED PROTEIN 5"/>
    <property type="match status" value="1"/>
</dbReference>
<dbReference type="SUPFAM" id="SSF50998">
    <property type="entry name" value="Quinoprotein alcohol dehydrogenase-like"/>
    <property type="match status" value="1"/>
</dbReference>
<feature type="repeat" description="WD" evidence="3">
    <location>
        <begin position="671"/>
        <end position="713"/>
    </location>
</feature>
<dbReference type="GO" id="GO:0003730">
    <property type="term" value="F:mRNA 3'-UTR binding"/>
    <property type="evidence" value="ECO:0007669"/>
    <property type="project" value="TreeGrafter"/>
</dbReference>
<dbReference type="SMART" id="SM00320">
    <property type="entry name" value="WD40"/>
    <property type="match status" value="10"/>
</dbReference>
<proteinExistence type="predicted"/>
<feature type="compositionally biased region" description="Basic and acidic residues" evidence="4">
    <location>
        <begin position="265"/>
        <end position="276"/>
    </location>
</feature>
<evidence type="ECO:0000256" key="4">
    <source>
        <dbReference type="SAM" id="MobiDB-lite"/>
    </source>
</evidence>
<feature type="compositionally biased region" description="Polar residues" evidence="4">
    <location>
        <begin position="878"/>
        <end position="889"/>
    </location>
</feature>
<dbReference type="Pfam" id="PF23774">
    <property type="entry name" value="TPR_GEMI5"/>
    <property type="match status" value="1"/>
</dbReference>
<feature type="domain" description="Gem-associated protein 5 TPR" evidence="5">
    <location>
        <begin position="920"/>
        <end position="1125"/>
    </location>
</feature>
<dbReference type="Gene3D" id="2.130.10.10">
    <property type="entry name" value="YVTN repeat-like/Quinoprotein amine dehydrogenase"/>
    <property type="match status" value="2"/>
</dbReference>
<evidence type="ECO:0000259" key="5">
    <source>
        <dbReference type="Pfam" id="PF23774"/>
    </source>
</evidence>
<feature type="region of interest" description="Disordered" evidence="4">
    <location>
        <begin position="1340"/>
        <end position="1382"/>
    </location>
</feature>
<dbReference type="Proteomes" id="UP001497623">
    <property type="component" value="Unassembled WGS sequence"/>
</dbReference>
<protein>
    <recommendedName>
        <fullName evidence="9">Gem-associated protein 5</fullName>
    </recommendedName>
</protein>
<feature type="non-terminal residue" evidence="7">
    <location>
        <position position="1469"/>
    </location>
</feature>
<evidence type="ECO:0000313" key="8">
    <source>
        <dbReference type="Proteomes" id="UP001497623"/>
    </source>
</evidence>
<feature type="region of interest" description="Disordered" evidence="4">
    <location>
        <begin position="777"/>
        <end position="815"/>
    </location>
</feature>